<dbReference type="EMBL" id="HE600949">
    <property type="protein sequence ID" value="CAP34575.1"/>
    <property type="molecule type" value="Genomic_DNA"/>
</dbReference>
<feature type="transmembrane region" description="Helical" evidence="2">
    <location>
        <begin position="202"/>
        <end position="222"/>
    </location>
</feature>
<evidence type="ECO:0000313" key="3">
    <source>
        <dbReference type="EMBL" id="CAP34575.1"/>
    </source>
</evidence>
<dbReference type="KEGG" id="cbr:CBG_16664"/>
<reference evidence="3 4" key="2">
    <citation type="journal article" date="2011" name="PLoS Genet.">
        <title>Caenorhabditis briggsae recombinant inbred line genotypes reveal inter-strain incompatibility and the evolution of recombination.</title>
        <authorList>
            <person name="Ross J.A."/>
            <person name="Koboldt D.C."/>
            <person name="Staisch J.E."/>
            <person name="Chamberlin H.M."/>
            <person name="Gupta B.P."/>
            <person name="Miller R.D."/>
            <person name="Baird S.E."/>
            <person name="Haag E.S."/>
        </authorList>
    </citation>
    <scope>NUCLEOTIDE SEQUENCE [LARGE SCALE GENOMIC DNA]</scope>
    <source>
        <strain evidence="3 4">AF16</strain>
    </source>
</reference>
<keyword evidence="2" id="KW-0812">Transmembrane</keyword>
<dbReference type="AlphaFoldDB" id="A8XP95"/>
<reference evidence="3 4" key="1">
    <citation type="journal article" date="2003" name="PLoS Biol.">
        <title>The genome sequence of Caenorhabditis briggsae: a platform for comparative genomics.</title>
        <authorList>
            <person name="Stein L.D."/>
            <person name="Bao Z."/>
            <person name="Blasiar D."/>
            <person name="Blumenthal T."/>
            <person name="Brent M.R."/>
            <person name="Chen N."/>
            <person name="Chinwalla A."/>
            <person name="Clarke L."/>
            <person name="Clee C."/>
            <person name="Coghlan A."/>
            <person name="Coulson A."/>
            <person name="D'Eustachio P."/>
            <person name="Fitch D.H."/>
            <person name="Fulton L.A."/>
            <person name="Fulton R.E."/>
            <person name="Griffiths-Jones S."/>
            <person name="Harris T.W."/>
            <person name="Hillier L.W."/>
            <person name="Kamath R."/>
            <person name="Kuwabara P.E."/>
            <person name="Mardis E.R."/>
            <person name="Marra M.A."/>
            <person name="Miner T.L."/>
            <person name="Minx P."/>
            <person name="Mullikin J.C."/>
            <person name="Plumb R.W."/>
            <person name="Rogers J."/>
            <person name="Schein J.E."/>
            <person name="Sohrmann M."/>
            <person name="Spieth J."/>
            <person name="Stajich J.E."/>
            <person name="Wei C."/>
            <person name="Willey D."/>
            <person name="Wilson R.K."/>
            <person name="Durbin R."/>
            <person name="Waterston R.H."/>
        </authorList>
    </citation>
    <scope>NUCLEOTIDE SEQUENCE [LARGE SCALE GENOMIC DNA]</scope>
    <source>
        <strain evidence="3 4">AF16</strain>
    </source>
</reference>
<proteinExistence type="predicted"/>
<feature type="transmembrane region" description="Helical" evidence="2">
    <location>
        <begin position="149"/>
        <end position="174"/>
    </location>
</feature>
<protein>
    <submittedName>
        <fullName evidence="3">Protein CBG16664</fullName>
    </submittedName>
</protein>
<name>A8XP95_CAEBR</name>
<feature type="non-terminal residue" evidence="3">
    <location>
        <position position="354"/>
    </location>
</feature>
<evidence type="ECO:0000313" key="4">
    <source>
        <dbReference type="Proteomes" id="UP000008549"/>
    </source>
</evidence>
<dbReference type="Proteomes" id="UP000008549">
    <property type="component" value="Unassembled WGS sequence"/>
</dbReference>
<evidence type="ECO:0000256" key="2">
    <source>
        <dbReference type="SAM" id="Phobius"/>
    </source>
</evidence>
<keyword evidence="2" id="KW-1133">Transmembrane helix</keyword>
<dbReference type="InParanoid" id="A8XP95"/>
<evidence type="ECO:0000256" key="1">
    <source>
        <dbReference type="SAM" id="MobiDB-lite"/>
    </source>
</evidence>
<dbReference type="eggNOG" id="ENOG502SM9Y">
    <property type="taxonomic scope" value="Eukaryota"/>
</dbReference>
<dbReference type="GeneID" id="8583952"/>
<keyword evidence="4" id="KW-1185">Reference proteome</keyword>
<feature type="transmembrane region" description="Helical" evidence="2">
    <location>
        <begin position="261"/>
        <end position="278"/>
    </location>
</feature>
<accession>A8XP95</accession>
<keyword evidence="2" id="KW-0472">Membrane</keyword>
<feature type="transmembrane region" description="Helical" evidence="2">
    <location>
        <begin position="234"/>
        <end position="255"/>
    </location>
</feature>
<dbReference type="CTD" id="8583952"/>
<dbReference type="RefSeq" id="XP_002641958.1">
    <property type="nucleotide sequence ID" value="XM_002641912.1"/>
</dbReference>
<feature type="non-terminal residue" evidence="3">
    <location>
        <position position="1"/>
    </location>
</feature>
<gene>
    <name evidence="3" type="ORF">CBG16664</name>
    <name evidence="3" type="ORF">CBG_16664</name>
</gene>
<feature type="region of interest" description="Disordered" evidence="1">
    <location>
        <begin position="327"/>
        <end position="354"/>
    </location>
</feature>
<sequence>ISLAAHSIGLAFRSFVDRVCPGALVISLSDCVNDPFSGFHQSILDLDFVHHLSDIPVSFNYSTGFRDISLRINRVQFVEDRLQFSEIGVFDPIQNIYKDSSDTATPSARGSFLLMSSTCPKSTCSKELAKSTIKQQLPSIFKALTDVEIMIFTIFSVLSALTCLMLISTEWLILSSQSATEFVSSLHGTMWRCSPGDSSEELLMLSCCLIALLSLLSFIFSVASLKHSQSLQHLMISVLAIFFETGLYVSLPLIPYKTRDFVMATTILIFAFVSLLLSHTGKTSAKEESECGGTLQKTNDNWLQHVVQSPKDQMALVQNYHTASTHPQSTMHYEKRSEGTLRRNTSLYGTEAYG</sequence>
<feature type="compositionally biased region" description="Basic and acidic residues" evidence="1">
    <location>
        <begin position="332"/>
        <end position="341"/>
    </location>
</feature>
<dbReference type="HOGENOM" id="CLU_784298_0_0_1"/>
<organism evidence="3 4">
    <name type="scientific">Caenorhabditis briggsae</name>
    <dbReference type="NCBI Taxonomy" id="6238"/>
    <lineage>
        <taxon>Eukaryota</taxon>
        <taxon>Metazoa</taxon>
        <taxon>Ecdysozoa</taxon>
        <taxon>Nematoda</taxon>
        <taxon>Chromadorea</taxon>
        <taxon>Rhabditida</taxon>
        <taxon>Rhabditina</taxon>
        <taxon>Rhabditomorpha</taxon>
        <taxon>Rhabditoidea</taxon>
        <taxon>Rhabditidae</taxon>
        <taxon>Peloderinae</taxon>
        <taxon>Caenorhabditis</taxon>
    </lineage>
</organism>